<evidence type="ECO:0000313" key="1">
    <source>
        <dbReference type="EMBL" id="KKK80218.1"/>
    </source>
</evidence>
<name>A0A0F8YFG8_9ZZZZ</name>
<dbReference type="EMBL" id="LAZR01053683">
    <property type="protein sequence ID" value="KKK80218.1"/>
    <property type="molecule type" value="Genomic_DNA"/>
</dbReference>
<organism evidence="1">
    <name type="scientific">marine sediment metagenome</name>
    <dbReference type="NCBI Taxonomy" id="412755"/>
    <lineage>
        <taxon>unclassified sequences</taxon>
        <taxon>metagenomes</taxon>
        <taxon>ecological metagenomes</taxon>
    </lineage>
</organism>
<accession>A0A0F8YFG8</accession>
<dbReference type="AlphaFoldDB" id="A0A0F8YFG8"/>
<proteinExistence type="predicted"/>
<gene>
    <name evidence="1" type="ORF">LCGC14_2825690</name>
</gene>
<protein>
    <submittedName>
        <fullName evidence="1">Uncharacterized protein</fullName>
    </submittedName>
</protein>
<sequence length="129" mass="14317">MNQADTLVPLRIAQRARVLEEWAVFDDMLHLLATVPACLVFRPFVHRSVLLFLFQSSAPEAASGLGCGLLLLAVEFRPAPRGLFKAVSALMWTPFMPAPELAEANRLQRFVHSHPAPNPHLLPLLHHGL</sequence>
<comment type="caution">
    <text evidence="1">The sequence shown here is derived from an EMBL/GenBank/DDBJ whole genome shotgun (WGS) entry which is preliminary data.</text>
</comment>
<reference evidence="1" key="1">
    <citation type="journal article" date="2015" name="Nature">
        <title>Complex archaea that bridge the gap between prokaryotes and eukaryotes.</title>
        <authorList>
            <person name="Spang A."/>
            <person name="Saw J.H."/>
            <person name="Jorgensen S.L."/>
            <person name="Zaremba-Niedzwiedzka K."/>
            <person name="Martijn J."/>
            <person name="Lind A.E."/>
            <person name="van Eijk R."/>
            <person name="Schleper C."/>
            <person name="Guy L."/>
            <person name="Ettema T.J."/>
        </authorList>
    </citation>
    <scope>NUCLEOTIDE SEQUENCE</scope>
</reference>